<evidence type="ECO:0000256" key="3">
    <source>
        <dbReference type="ARBA" id="ARBA00022512"/>
    </source>
</evidence>
<dbReference type="CDD" id="cd05233">
    <property type="entry name" value="SDR_c"/>
    <property type="match status" value="1"/>
</dbReference>
<dbReference type="InterPro" id="IPR020904">
    <property type="entry name" value="Sc_DH/Rdtase_CS"/>
</dbReference>
<proteinExistence type="inferred from homology"/>
<dbReference type="Proteomes" id="UP001190466">
    <property type="component" value="Chromosome"/>
</dbReference>
<accession>A0ABM9MJ87</accession>
<comment type="subcellular location">
    <subcellularLocation>
        <location evidence="1">Secreted</location>
        <location evidence="1">Cell wall</location>
    </subcellularLocation>
</comment>
<organism evidence="6 7">
    <name type="scientific">[Mycobacterium] wendilense</name>
    <dbReference type="NCBI Taxonomy" id="3064284"/>
    <lineage>
        <taxon>Bacteria</taxon>
        <taxon>Bacillati</taxon>
        <taxon>Actinomycetota</taxon>
        <taxon>Actinomycetes</taxon>
        <taxon>Mycobacteriales</taxon>
        <taxon>Mycobacteriaceae</taxon>
        <taxon>Mycolicibacter</taxon>
    </lineage>
</organism>
<keyword evidence="3" id="KW-0134">Cell wall</keyword>
<gene>
    <name evidence="6" type="ORF">MU0050_004234</name>
</gene>
<evidence type="ECO:0000256" key="2">
    <source>
        <dbReference type="ARBA" id="ARBA00006484"/>
    </source>
</evidence>
<dbReference type="InterPro" id="IPR002347">
    <property type="entry name" value="SDR_fam"/>
</dbReference>
<protein>
    <recommendedName>
        <fullName evidence="4">3-oxoacyl-[acyl-carrier-protein] reductase MabA</fullName>
    </recommendedName>
</protein>
<dbReference type="PANTHER" id="PTHR42879:SF2">
    <property type="entry name" value="3-OXOACYL-[ACYL-CARRIER-PROTEIN] REDUCTASE FABG"/>
    <property type="match status" value="1"/>
</dbReference>
<evidence type="ECO:0000256" key="1">
    <source>
        <dbReference type="ARBA" id="ARBA00004191"/>
    </source>
</evidence>
<dbReference type="Pfam" id="PF13561">
    <property type="entry name" value="adh_short_C2"/>
    <property type="match status" value="1"/>
</dbReference>
<dbReference type="InterPro" id="IPR050259">
    <property type="entry name" value="SDR"/>
</dbReference>
<dbReference type="PRINTS" id="PR00081">
    <property type="entry name" value="GDHRDH"/>
</dbReference>
<comment type="catalytic activity">
    <reaction evidence="5">
        <text>a (3R)-hydroxyacyl-[ACP] + NADP(+) = a 3-oxoacyl-[ACP] + NADPH + H(+)</text>
        <dbReference type="Rhea" id="RHEA:17397"/>
        <dbReference type="Rhea" id="RHEA-COMP:9916"/>
        <dbReference type="Rhea" id="RHEA-COMP:9945"/>
        <dbReference type="ChEBI" id="CHEBI:15378"/>
        <dbReference type="ChEBI" id="CHEBI:57783"/>
        <dbReference type="ChEBI" id="CHEBI:58349"/>
        <dbReference type="ChEBI" id="CHEBI:78776"/>
        <dbReference type="ChEBI" id="CHEBI:78827"/>
        <dbReference type="EC" id="1.1.1.100"/>
    </reaction>
    <physiologicalReaction direction="right-to-left" evidence="5">
        <dbReference type="Rhea" id="RHEA:17399"/>
    </physiologicalReaction>
</comment>
<dbReference type="EMBL" id="OY726395">
    <property type="protein sequence ID" value="CAJ1586366.1"/>
    <property type="molecule type" value="Genomic_DNA"/>
</dbReference>
<evidence type="ECO:0000313" key="6">
    <source>
        <dbReference type="EMBL" id="CAJ1586366.1"/>
    </source>
</evidence>
<sequence length="259" mass="26395">MTRLTKLSRSVAGQVVVVTGAASGMGAATARLLADEGAHVGLVDRDAQALTAVADELSGAGARTHPVVADVAAQGVPAAAIAEIRDRLGPVDGLVNNAGIATVTGIDDEDFDARWSAAMDINLKAYAAFVRAALPDLCRDGSGRIVNVASTEALGATPRQLPYTVSKHGVVGLTRALAVDLGPRGVTVNCICPGPINTGMTAEIPDEAKAVFARRRTALRRYGDPEEVAHATLSLLLPAASYVTGAVLAVDGGLTARNA</sequence>
<dbReference type="PANTHER" id="PTHR42879">
    <property type="entry name" value="3-OXOACYL-(ACYL-CARRIER-PROTEIN) REDUCTASE"/>
    <property type="match status" value="1"/>
</dbReference>
<keyword evidence="7" id="KW-1185">Reference proteome</keyword>
<evidence type="ECO:0000313" key="7">
    <source>
        <dbReference type="Proteomes" id="UP001190466"/>
    </source>
</evidence>
<dbReference type="InterPro" id="IPR036291">
    <property type="entry name" value="NAD(P)-bd_dom_sf"/>
</dbReference>
<name>A0ABM9MJ87_9MYCO</name>
<keyword evidence="3" id="KW-0964">Secreted</keyword>
<evidence type="ECO:0000256" key="5">
    <source>
        <dbReference type="ARBA" id="ARBA00047400"/>
    </source>
</evidence>
<dbReference type="SUPFAM" id="SSF51735">
    <property type="entry name" value="NAD(P)-binding Rossmann-fold domains"/>
    <property type="match status" value="1"/>
</dbReference>
<comment type="similarity">
    <text evidence="2">Belongs to the short-chain dehydrogenases/reductases (SDR) family.</text>
</comment>
<reference evidence="6 7" key="1">
    <citation type="submission" date="2023-08" db="EMBL/GenBank/DDBJ databases">
        <authorList>
            <person name="Folkvardsen B D."/>
            <person name="Norman A."/>
        </authorList>
    </citation>
    <scope>NUCLEOTIDE SEQUENCE [LARGE SCALE GENOMIC DNA]</scope>
    <source>
        <strain evidence="6 7">Mu0050</strain>
    </source>
</reference>
<evidence type="ECO:0000256" key="4">
    <source>
        <dbReference type="ARBA" id="ARBA00040781"/>
    </source>
</evidence>
<dbReference type="PROSITE" id="PS00061">
    <property type="entry name" value="ADH_SHORT"/>
    <property type="match status" value="1"/>
</dbReference>
<dbReference type="PRINTS" id="PR00080">
    <property type="entry name" value="SDRFAMILY"/>
</dbReference>
<dbReference type="Gene3D" id="3.40.50.720">
    <property type="entry name" value="NAD(P)-binding Rossmann-like Domain"/>
    <property type="match status" value="1"/>
</dbReference>
<dbReference type="RefSeq" id="WP_316512368.1">
    <property type="nucleotide sequence ID" value="NZ_OY726395.1"/>
</dbReference>